<reference evidence="2" key="2">
    <citation type="journal article" date="2019" name="Genome Biol. Evol.">
        <title>Day and night: Metabolic profiles and evolutionary relationships of six axenic non-marine cyanobacteria.</title>
        <authorList>
            <person name="Will S.E."/>
            <person name="Henke P."/>
            <person name="Boedeker C."/>
            <person name="Huang S."/>
            <person name="Brinkmann H."/>
            <person name="Rohde M."/>
            <person name="Jarek M."/>
            <person name="Friedl T."/>
            <person name="Seufert S."/>
            <person name="Schumacher M."/>
            <person name="Overmann J."/>
            <person name="Neumann-Schaal M."/>
            <person name="Petersen J."/>
        </authorList>
    </citation>
    <scope>NUCLEOTIDE SEQUENCE [LARGE SCALE GENOMIC DNA]</scope>
    <source>
        <strain evidence="2">PCC 7102</strain>
    </source>
</reference>
<reference evidence="2" key="1">
    <citation type="submission" date="2018-12" db="EMBL/GenBank/DDBJ databases">
        <authorList>
            <person name="Will S."/>
            <person name="Neumann-Schaal M."/>
            <person name="Henke P."/>
        </authorList>
    </citation>
    <scope>NUCLEOTIDE SEQUENCE</scope>
    <source>
        <strain evidence="2">PCC 7102</strain>
    </source>
</reference>
<evidence type="ECO:0000313" key="3">
    <source>
        <dbReference type="Proteomes" id="UP000271624"/>
    </source>
</evidence>
<protein>
    <submittedName>
        <fullName evidence="2">Uncharacterized protein</fullName>
    </submittedName>
</protein>
<dbReference type="EMBL" id="RSCL01000012">
    <property type="protein sequence ID" value="RUT03960.1"/>
    <property type="molecule type" value="Genomic_DNA"/>
</dbReference>
<evidence type="ECO:0000313" key="2">
    <source>
        <dbReference type="EMBL" id="RUT03960.1"/>
    </source>
</evidence>
<name>A0A433VCW9_9CYAN</name>
<dbReference type="AlphaFoldDB" id="A0A433VCW9"/>
<evidence type="ECO:0000256" key="1">
    <source>
        <dbReference type="SAM" id="MobiDB-lite"/>
    </source>
</evidence>
<feature type="compositionally biased region" description="Polar residues" evidence="1">
    <location>
        <begin position="65"/>
        <end position="75"/>
    </location>
</feature>
<accession>A0A433VCW9</accession>
<comment type="caution">
    <text evidence="2">The sequence shown here is derived from an EMBL/GenBank/DDBJ whole genome shotgun (WGS) entry which is preliminary data.</text>
</comment>
<feature type="compositionally biased region" description="Polar residues" evidence="1">
    <location>
        <begin position="43"/>
        <end position="52"/>
    </location>
</feature>
<feature type="region of interest" description="Disordered" evidence="1">
    <location>
        <begin position="1"/>
        <end position="81"/>
    </location>
</feature>
<organism evidence="2 3">
    <name type="scientific">Dulcicalothrix desertica PCC 7102</name>
    <dbReference type="NCBI Taxonomy" id="232991"/>
    <lineage>
        <taxon>Bacteria</taxon>
        <taxon>Bacillati</taxon>
        <taxon>Cyanobacteriota</taxon>
        <taxon>Cyanophyceae</taxon>
        <taxon>Nostocales</taxon>
        <taxon>Calotrichaceae</taxon>
        <taxon>Dulcicalothrix</taxon>
    </lineage>
</organism>
<dbReference type="Proteomes" id="UP000271624">
    <property type="component" value="Unassembled WGS sequence"/>
</dbReference>
<feature type="compositionally biased region" description="Pro residues" evidence="1">
    <location>
        <begin position="32"/>
        <end position="42"/>
    </location>
</feature>
<proteinExistence type="predicted"/>
<keyword evidence="3" id="KW-1185">Reference proteome</keyword>
<sequence length="312" mass="35408">MDNSNCSKRAAHNIDSASNKTPHSLESERETPPIPSNTPNPQAPEISSNSETPPKIFNEHKVNHESNVPVTGSINTKKRTSLENENREKFVWEIEVGRPYPVFLNWWADTKYKPQGGRWEADAYGCAYSEFYKNPSRTEVALYPQFLEYITTATQTCNQVQNDNRQAILPSCFVAKPEATQENTQTLMANIKILVERGAAVLLPTKSATPTDASIPFSEAIGAAQIKKLPQFFESINFEEERRRFNYLHKQPEAQIALLNEWLVSSSQELRLEAAKMAMIKKFNCERDENGEVVAVMAAERRIRQKLSRQDS</sequence>
<gene>
    <name evidence="2" type="ORF">DSM106972_048740</name>
</gene>